<dbReference type="SMART" id="SM00388">
    <property type="entry name" value="HisKA"/>
    <property type="match status" value="1"/>
</dbReference>
<dbReference type="InterPro" id="IPR050706">
    <property type="entry name" value="Cyclic-di-GMP_PDE-like"/>
</dbReference>
<dbReference type="InterPro" id="IPR001633">
    <property type="entry name" value="EAL_dom"/>
</dbReference>
<name>A0A2W4Y6W2_9CYAN</name>
<dbReference type="EMBL" id="QBMN01000030">
    <property type="protein sequence ID" value="PZO43171.1"/>
    <property type="molecule type" value="Genomic_DNA"/>
</dbReference>
<dbReference type="InterPro" id="IPR036097">
    <property type="entry name" value="HisK_dim/P_sf"/>
</dbReference>
<sequence>MVHLTPIHSAETSATALDCVHPITDVSLLICHELRTPLTSINGALKLLGYQQNGTLSDDAQRLLTIAINNADRLTRLANALENQAVPLLTLLSTTEMDLLQIENDLHRAVEQQEFELAYQPIVAADSGQIVGFEALARWQHSTRGAISPEVFIPLAEKTGLIGTLGRSLLDQACQQLRQWQTEFPAIPALSISVNLSAVQLLQPQLAAEVDAILRRHHLDPSSLKLEVTESALIDNKDLALATLADLHQLGIQLYIDDFGTGYSSLGRLRDLPFDTLKIDRSFIRNKNWAMSEAILMMAERLNLDVIVEGVETLDDVLTLRSLGCKKMQGYYFSAPAAAADIAALLGQQGGGRCFQVDPPVLGAVLDANF</sequence>
<gene>
    <name evidence="4" type="ORF">DCF17_06205</name>
</gene>
<dbReference type="SUPFAM" id="SSF141868">
    <property type="entry name" value="EAL domain-like"/>
    <property type="match status" value="1"/>
</dbReference>
<reference evidence="5" key="1">
    <citation type="submission" date="2018-04" db="EMBL/GenBank/DDBJ databases">
        <authorList>
            <person name="Cornet L."/>
        </authorList>
    </citation>
    <scope>NUCLEOTIDE SEQUENCE [LARGE SCALE GENOMIC DNA]</scope>
</reference>
<dbReference type="Gene3D" id="1.10.287.130">
    <property type="match status" value="1"/>
</dbReference>
<accession>A0A2W4Y6W2</accession>
<dbReference type="PROSITE" id="PS50883">
    <property type="entry name" value="EAL"/>
    <property type="match status" value="1"/>
</dbReference>
<dbReference type="CDD" id="cd01948">
    <property type="entry name" value="EAL"/>
    <property type="match status" value="1"/>
</dbReference>
<dbReference type="SMART" id="SM00052">
    <property type="entry name" value="EAL"/>
    <property type="match status" value="1"/>
</dbReference>
<comment type="caution">
    <text evidence="4">The sequence shown here is derived from an EMBL/GenBank/DDBJ whole genome shotgun (WGS) entry which is preliminary data.</text>
</comment>
<feature type="domain" description="EAL" evidence="3">
    <location>
        <begin position="99"/>
        <end position="350"/>
    </location>
</feature>
<dbReference type="PANTHER" id="PTHR33121:SF70">
    <property type="entry name" value="SIGNALING PROTEIN YKOW"/>
    <property type="match status" value="1"/>
</dbReference>
<reference evidence="4 5" key="2">
    <citation type="submission" date="2018-06" db="EMBL/GenBank/DDBJ databases">
        <title>Metagenomic assembly of (sub)arctic Cyanobacteria and their associated microbiome from non-axenic cultures.</title>
        <authorList>
            <person name="Baurain D."/>
        </authorList>
    </citation>
    <scope>NUCLEOTIDE SEQUENCE [LARGE SCALE GENOMIC DNA]</scope>
    <source>
        <strain evidence="4">ULC041bin1</strain>
    </source>
</reference>
<dbReference type="Pfam" id="PF00512">
    <property type="entry name" value="HisKA"/>
    <property type="match status" value="1"/>
</dbReference>
<proteinExistence type="predicted"/>
<dbReference type="PANTHER" id="PTHR33121">
    <property type="entry name" value="CYCLIC DI-GMP PHOSPHODIESTERASE PDEF"/>
    <property type="match status" value="1"/>
</dbReference>
<dbReference type="EC" id="2.7.13.3" evidence="2"/>
<organism evidence="4 5">
    <name type="scientific">Shackletoniella antarctica</name>
    <dbReference type="NCBI Taxonomy" id="268115"/>
    <lineage>
        <taxon>Bacteria</taxon>
        <taxon>Bacillati</taxon>
        <taxon>Cyanobacteriota</taxon>
        <taxon>Cyanophyceae</taxon>
        <taxon>Oculatellales</taxon>
        <taxon>Oculatellaceae</taxon>
        <taxon>Shackletoniella</taxon>
    </lineage>
</organism>
<dbReference type="InterPro" id="IPR003661">
    <property type="entry name" value="HisK_dim/P_dom"/>
</dbReference>
<evidence type="ECO:0000256" key="2">
    <source>
        <dbReference type="ARBA" id="ARBA00012438"/>
    </source>
</evidence>
<dbReference type="SUPFAM" id="SSF47384">
    <property type="entry name" value="Homodimeric domain of signal transducing histidine kinase"/>
    <property type="match status" value="1"/>
</dbReference>
<evidence type="ECO:0000259" key="3">
    <source>
        <dbReference type="PROSITE" id="PS50883"/>
    </source>
</evidence>
<dbReference type="CDD" id="cd00082">
    <property type="entry name" value="HisKA"/>
    <property type="match status" value="1"/>
</dbReference>
<dbReference type="GO" id="GO:0071111">
    <property type="term" value="F:cyclic-guanylate-specific phosphodiesterase activity"/>
    <property type="evidence" value="ECO:0007669"/>
    <property type="project" value="InterPro"/>
</dbReference>
<evidence type="ECO:0000313" key="4">
    <source>
        <dbReference type="EMBL" id="PZO43171.1"/>
    </source>
</evidence>
<dbReference type="GO" id="GO:0000155">
    <property type="term" value="F:phosphorelay sensor kinase activity"/>
    <property type="evidence" value="ECO:0007669"/>
    <property type="project" value="InterPro"/>
</dbReference>
<evidence type="ECO:0000313" key="5">
    <source>
        <dbReference type="Proteomes" id="UP000249081"/>
    </source>
</evidence>
<dbReference type="Pfam" id="PF00563">
    <property type="entry name" value="EAL"/>
    <property type="match status" value="1"/>
</dbReference>
<evidence type="ECO:0000256" key="1">
    <source>
        <dbReference type="ARBA" id="ARBA00000085"/>
    </source>
</evidence>
<dbReference type="Proteomes" id="UP000249081">
    <property type="component" value="Unassembled WGS sequence"/>
</dbReference>
<protein>
    <recommendedName>
        <fullName evidence="2">histidine kinase</fullName>
        <ecNumber evidence="2">2.7.13.3</ecNumber>
    </recommendedName>
</protein>
<dbReference type="Gene3D" id="3.20.20.450">
    <property type="entry name" value="EAL domain"/>
    <property type="match status" value="1"/>
</dbReference>
<comment type="catalytic activity">
    <reaction evidence="1">
        <text>ATP + protein L-histidine = ADP + protein N-phospho-L-histidine.</text>
        <dbReference type="EC" id="2.7.13.3"/>
    </reaction>
</comment>
<dbReference type="AlphaFoldDB" id="A0A2W4Y6W2"/>
<dbReference type="InterPro" id="IPR035919">
    <property type="entry name" value="EAL_sf"/>
</dbReference>